<gene>
    <name evidence="4" type="ORF">CYMTET_53238</name>
</gene>
<dbReference type="EMBL" id="LGRX02034930">
    <property type="protein sequence ID" value="KAK3236632.1"/>
    <property type="molecule type" value="Genomic_DNA"/>
</dbReference>
<keyword evidence="2" id="KW-0802">TPR repeat</keyword>
<evidence type="ECO:0000256" key="3">
    <source>
        <dbReference type="SAM" id="MobiDB-lite"/>
    </source>
</evidence>
<organism evidence="4 5">
    <name type="scientific">Cymbomonas tetramitiformis</name>
    <dbReference type="NCBI Taxonomy" id="36881"/>
    <lineage>
        <taxon>Eukaryota</taxon>
        <taxon>Viridiplantae</taxon>
        <taxon>Chlorophyta</taxon>
        <taxon>Pyramimonadophyceae</taxon>
        <taxon>Pyramimonadales</taxon>
        <taxon>Pyramimonadaceae</taxon>
        <taxon>Cymbomonas</taxon>
    </lineage>
</organism>
<feature type="non-terminal residue" evidence="4">
    <location>
        <position position="1"/>
    </location>
</feature>
<evidence type="ECO:0000313" key="5">
    <source>
        <dbReference type="Proteomes" id="UP001190700"/>
    </source>
</evidence>
<evidence type="ECO:0008006" key="6">
    <source>
        <dbReference type="Google" id="ProtNLM"/>
    </source>
</evidence>
<dbReference type="Proteomes" id="UP001190700">
    <property type="component" value="Unassembled WGS sequence"/>
</dbReference>
<evidence type="ECO:0000256" key="1">
    <source>
        <dbReference type="ARBA" id="ARBA00022737"/>
    </source>
</evidence>
<dbReference type="PANTHER" id="PTHR45641">
    <property type="entry name" value="TETRATRICOPEPTIDE REPEAT PROTEIN (AFU_ORTHOLOGUE AFUA_6G03870)"/>
    <property type="match status" value="1"/>
</dbReference>
<evidence type="ECO:0000313" key="4">
    <source>
        <dbReference type="EMBL" id="KAK3236632.1"/>
    </source>
</evidence>
<comment type="caution">
    <text evidence="4">The sequence shown here is derived from an EMBL/GenBank/DDBJ whole genome shotgun (WGS) entry which is preliminary data.</text>
</comment>
<dbReference type="SUPFAM" id="SSF48452">
    <property type="entry name" value="TPR-like"/>
    <property type="match status" value="2"/>
</dbReference>
<feature type="non-terminal residue" evidence="4">
    <location>
        <position position="867"/>
    </location>
</feature>
<reference evidence="4 5" key="1">
    <citation type="journal article" date="2015" name="Genome Biol. Evol.">
        <title>Comparative Genomics of a Bacterivorous Green Alga Reveals Evolutionary Causalities and Consequences of Phago-Mixotrophic Mode of Nutrition.</title>
        <authorList>
            <person name="Burns J.A."/>
            <person name="Paasch A."/>
            <person name="Narechania A."/>
            <person name="Kim E."/>
        </authorList>
    </citation>
    <scope>NUCLEOTIDE SEQUENCE [LARGE SCALE GENOMIC DNA]</scope>
    <source>
        <strain evidence="4 5">PLY_AMNH</strain>
    </source>
</reference>
<sequence>IPFLRWVADTYLSTDTDIQGNPIGHFAVTSEQLVNGKANFGWTGPSPTDFSVKKHTAKERVSFVDWCLHKGHVNDKDLSHMPGRGVPDSGARRAGGAGTLPSAYAGACWLSGEQGVRVVQDPFSAAYAGRPYLCRARADKREQACGWCKEPFQRRICRRAVLWRGQGVPGGGTPLQRICRACADKLGQGVRVVQGPFQRPYAGRVLTSGGARRAGGAGPFSALLCRSDGRLFFGRATHFVSHAWHGNFFTLLDCVCSHVLQGDQSGADTSVIQSRLENTFLYIDMFVVNQHRAPWHRQHNPWSARRLTHHVIKSTGTTLMVTNYISKPLWLSRLWCLYELVVTVEERGAVELCLTPRESKRIRKDLALETLPFENFASMFATIDTRTAECSLEDDSKELRKFLEEADGGLEGAEKKLLHGINCSLVVLGQEAISECDKKSCQEDNAMHEPHKLLVQVADMMVRLDLFHSAEALYKRVMYFYEHAQPPMRTDIKATLMKMGDLLQAMGKQGPAVSQYWQLMTLETEDHGNSHQKVAHVLKKLGLIKWKQNKLKVAESTLMRAAQIFFGCEDDKAKCRMEAANLFHQLAGLQQKLGNTEAALKMRKQCLQLSEGMLKDSATDRVQRAAFLSDMAFLFESDGDHAEAEAILKALLKQDREQQVGLSSATPEHADAMMAAHAAHLCQLGDLYRHTDQLLEATAMYEQSLEKAQGHFGDSHLLVAACLQNQADNWMARKQPDLAMTEYEKALRIREDALGRQSAEVAATLNALASALKQQWRGDRAKAWAHGRAACDRAKAWRIGQRRGVSGEGVAYQAKENTSKVFWVRVERALGSGQVPTARRQNEHDGVSGSWLPSARRQNEYDGFSGS</sequence>
<proteinExistence type="predicted"/>
<dbReference type="InterPro" id="IPR011990">
    <property type="entry name" value="TPR-like_helical_dom_sf"/>
</dbReference>
<dbReference type="SMART" id="SM00028">
    <property type="entry name" value="TPR"/>
    <property type="match status" value="4"/>
</dbReference>
<feature type="region of interest" description="Disordered" evidence="3">
    <location>
        <begin position="834"/>
        <end position="867"/>
    </location>
</feature>
<accession>A0AAE0EQT2</accession>
<keyword evidence="5" id="KW-1185">Reference proteome</keyword>
<name>A0AAE0EQT2_9CHLO</name>
<dbReference type="Gene3D" id="1.25.40.10">
    <property type="entry name" value="Tetratricopeptide repeat domain"/>
    <property type="match status" value="3"/>
</dbReference>
<evidence type="ECO:0000256" key="2">
    <source>
        <dbReference type="ARBA" id="ARBA00022803"/>
    </source>
</evidence>
<dbReference type="PANTHER" id="PTHR45641:SF19">
    <property type="entry name" value="NEPHROCYSTIN-3"/>
    <property type="match status" value="1"/>
</dbReference>
<protein>
    <recommendedName>
        <fullName evidence="6">Kinesin light chain</fullName>
    </recommendedName>
</protein>
<dbReference type="InterPro" id="IPR019734">
    <property type="entry name" value="TPR_rpt"/>
</dbReference>
<dbReference type="Pfam" id="PF13374">
    <property type="entry name" value="TPR_10"/>
    <property type="match status" value="1"/>
</dbReference>
<dbReference type="AlphaFoldDB" id="A0AAE0EQT2"/>
<keyword evidence="1" id="KW-0677">Repeat</keyword>